<dbReference type="AlphaFoldDB" id="A0AA39N698"/>
<comment type="caution">
    <text evidence="1">The sequence shown here is derived from an EMBL/GenBank/DDBJ whole genome shotgun (WGS) entry which is preliminary data.</text>
</comment>
<dbReference type="Proteomes" id="UP001175211">
    <property type="component" value="Unassembled WGS sequence"/>
</dbReference>
<evidence type="ECO:0000313" key="2">
    <source>
        <dbReference type="Proteomes" id="UP001175211"/>
    </source>
</evidence>
<evidence type="ECO:0000313" key="1">
    <source>
        <dbReference type="EMBL" id="KAK0458870.1"/>
    </source>
</evidence>
<reference evidence="1" key="1">
    <citation type="submission" date="2023-06" db="EMBL/GenBank/DDBJ databases">
        <authorList>
            <consortium name="Lawrence Berkeley National Laboratory"/>
            <person name="Ahrendt S."/>
            <person name="Sahu N."/>
            <person name="Indic B."/>
            <person name="Wong-Bajracharya J."/>
            <person name="Merenyi Z."/>
            <person name="Ke H.-M."/>
            <person name="Monk M."/>
            <person name="Kocsube S."/>
            <person name="Drula E."/>
            <person name="Lipzen A."/>
            <person name="Balint B."/>
            <person name="Henrissat B."/>
            <person name="Andreopoulos B."/>
            <person name="Martin F.M."/>
            <person name="Harder C.B."/>
            <person name="Rigling D."/>
            <person name="Ford K.L."/>
            <person name="Foster G.D."/>
            <person name="Pangilinan J."/>
            <person name="Papanicolaou A."/>
            <person name="Barry K."/>
            <person name="LaButti K."/>
            <person name="Viragh M."/>
            <person name="Koriabine M."/>
            <person name="Yan M."/>
            <person name="Riley R."/>
            <person name="Champramary S."/>
            <person name="Plett K.L."/>
            <person name="Tsai I.J."/>
            <person name="Slot J."/>
            <person name="Sipos G."/>
            <person name="Plett J."/>
            <person name="Nagy L.G."/>
            <person name="Grigoriev I.V."/>
        </authorList>
    </citation>
    <scope>NUCLEOTIDE SEQUENCE</scope>
    <source>
        <strain evidence="1">CCBAS 213</strain>
    </source>
</reference>
<name>A0AA39N698_ARMTA</name>
<keyword evidence="2" id="KW-1185">Reference proteome</keyword>
<gene>
    <name evidence="1" type="ORF">EV420DRAFT_335936</name>
</gene>
<dbReference type="GeneID" id="85365304"/>
<protein>
    <recommendedName>
        <fullName evidence="3">Heterokaryon incompatibility domain-containing protein</fullName>
    </recommendedName>
</protein>
<proteinExistence type="predicted"/>
<sequence length="262" mass="30301">MASEVTISALTETGQPELSIVVPLQRVYTGCVPVISSHLADTPCATVGIQGLLDQLNTTLGTSHSLDTPSLSSLLEECIANNWDFGMAYSRLRRIWYARDWSTIRDILHKWEEEDQEMRRKVLVGNWIVRPSLPPRRVWDLYSNRVVPWWFTNIRVGADSKDRSWNRRLMPISHAWVSERDRVNAQTPINGYEWPVPIPKDTNLNLIRIEALNLQTKRRIHEAAEYAWLDVLCLRQEGGPGEEVRVEEWKLDDDDEDEGLDW</sequence>
<dbReference type="EMBL" id="JAUEPS010000016">
    <property type="protein sequence ID" value="KAK0458870.1"/>
    <property type="molecule type" value="Genomic_DNA"/>
</dbReference>
<dbReference type="RefSeq" id="XP_060331120.1">
    <property type="nucleotide sequence ID" value="XM_060481756.1"/>
</dbReference>
<organism evidence="1 2">
    <name type="scientific">Armillaria tabescens</name>
    <name type="common">Ringless honey mushroom</name>
    <name type="synonym">Agaricus tabescens</name>
    <dbReference type="NCBI Taxonomy" id="1929756"/>
    <lineage>
        <taxon>Eukaryota</taxon>
        <taxon>Fungi</taxon>
        <taxon>Dikarya</taxon>
        <taxon>Basidiomycota</taxon>
        <taxon>Agaricomycotina</taxon>
        <taxon>Agaricomycetes</taxon>
        <taxon>Agaricomycetidae</taxon>
        <taxon>Agaricales</taxon>
        <taxon>Marasmiineae</taxon>
        <taxon>Physalacriaceae</taxon>
        <taxon>Desarmillaria</taxon>
    </lineage>
</organism>
<evidence type="ECO:0008006" key="3">
    <source>
        <dbReference type="Google" id="ProtNLM"/>
    </source>
</evidence>
<accession>A0AA39N698</accession>